<dbReference type="RefSeq" id="WP_024469802.1">
    <property type="nucleotide sequence ID" value="NZ_CP061839.1"/>
</dbReference>
<comment type="similarity">
    <text evidence="1">Belongs to the vitamin uptake transporter (VUT/ECF) (TC 2.A.88) family. Q precursor transporter subfamily.</text>
</comment>
<gene>
    <name evidence="2" type="ORF">IFE08_09385</name>
</gene>
<protein>
    <recommendedName>
        <fullName evidence="1">Probable queuosine precursor transporter</fullName>
        <shortName evidence="1">Q precursor transporter</shortName>
    </recommendedName>
</protein>
<organism evidence="2 3">
    <name type="scientific">Treponema pedis</name>
    <dbReference type="NCBI Taxonomy" id="409322"/>
    <lineage>
        <taxon>Bacteria</taxon>
        <taxon>Pseudomonadati</taxon>
        <taxon>Spirochaetota</taxon>
        <taxon>Spirochaetia</taxon>
        <taxon>Spirochaetales</taxon>
        <taxon>Treponemataceae</taxon>
        <taxon>Treponema</taxon>
    </lineage>
</organism>
<comment type="function">
    <text evidence="1">Involved in the import of queuosine (Q) precursors, required for Q precursor salvage.</text>
</comment>
<feature type="transmembrane region" description="Helical" evidence="1">
    <location>
        <begin position="21"/>
        <end position="40"/>
    </location>
</feature>
<dbReference type="PANTHER" id="PTHR34300">
    <property type="entry name" value="QUEUOSINE PRECURSOR TRANSPORTER-RELATED"/>
    <property type="match status" value="1"/>
</dbReference>
<feature type="transmembrane region" description="Helical" evidence="1">
    <location>
        <begin position="154"/>
        <end position="181"/>
    </location>
</feature>
<evidence type="ECO:0000256" key="1">
    <source>
        <dbReference type="HAMAP-Rule" id="MF_02088"/>
    </source>
</evidence>
<reference evidence="2 3" key="1">
    <citation type="submission" date="2020-09" db="EMBL/GenBank/DDBJ databases">
        <title>Characterization of Treponema spp. from bovine digital dermatitis in Korea.</title>
        <authorList>
            <person name="Espiritu H.M."/>
            <person name="Cho Y.I."/>
            <person name="Mamuad L."/>
        </authorList>
    </citation>
    <scope>NUCLEOTIDE SEQUENCE [LARGE SCALE GENOMIC DNA]</scope>
    <source>
        <strain evidence="2 3">KS1</strain>
    </source>
</reference>
<dbReference type="InterPro" id="IPR003744">
    <property type="entry name" value="YhhQ"/>
</dbReference>
<dbReference type="GO" id="GO:0022857">
    <property type="term" value="F:transmembrane transporter activity"/>
    <property type="evidence" value="ECO:0007669"/>
    <property type="project" value="UniProtKB-UniRule"/>
</dbReference>
<sequence>MENEKLMPESIETDKIKKSNFLPVIAGLFVGVLVLSNILAVKMIQIGVFVFDGGTLLFPFSYILGDVLAEVYGHKTARKIIWAGFFMLIFTSLNIYLVSILPSEKEWLLQKEFDDILLQMPRITAGSLLGYLLGANSNSIVLSKLKVLTRGKHLWLRTIGSTVVGEFIDSIVFVAVAFLGLYSLPVLIVMAFSNYLFKTVIEVVFTPLTYKVIGFVKKREQIDVYEYWEKPSMC</sequence>
<dbReference type="Pfam" id="PF02592">
    <property type="entry name" value="Vut_1"/>
    <property type="match status" value="1"/>
</dbReference>
<keyword evidence="1" id="KW-0813">Transport</keyword>
<keyword evidence="1" id="KW-0472">Membrane</keyword>
<evidence type="ECO:0000313" key="3">
    <source>
        <dbReference type="Proteomes" id="UP000593915"/>
    </source>
</evidence>
<dbReference type="HAMAP" id="MF_02088">
    <property type="entry name" value="Q_prec_transport"/>
    <property type="match status" value="1"/>
</dbReference>
<feature type="transmembrane region" description="Helical" evidence="1">
    <location>
        <begin position="80"/>
        <end position="103"/>
    </location>
</feature>
<evidence type="ECO:0000313" key="2">
    <source>
        <dbReference type="EMBL" id="QOW60055.1"/>
    </source>
</evidence>
<feature type="transmembrane region" description="Helical" evidence="1">
    <location>
        <begin position="46"/>
        <end position="68"/>
    </location>
</feature>
<dbReference type="AlphaFoldDB" id="A0A7S6WMT9"/>
<proteinExistence type="inferred from homology"/>
<name>A0A7S6WMT9_9SPIR</name>
<dbReference type="GO" id="GO:0005886">
    <property type="term" value="C:plasma membrane"/>
    <property type="evidence" value="ECO:0007669"/>
    <property type="project" value="UniProtKB-SubCell"/>
</dbReference>
<dbReference type="Proteomes" id="UP000593915">
    <property type="component" value="Chromosome"/>
</dbReference>
<comment type="subcellular location">
    <subcellularLocation>
        <location evidence="1">Cell membrane</location>
        <topology evidence="1">Multi-pass membrane protein</topology>
    </subcellularLocation>
</comment>
<accession>A0A7S6WMT9</accession>
<keyword evidence="1" id="KW-0812">Transmembrane</keyword>
<feature type="transmembrane region" description="Helical" evidence="1">
    <location>
        <begin position="123"/>
        <end position="142"/>
    </location>
</feature>
<dbReference type="PANTHER" id="PTHR34300:SF2">
    <property type="entry name" value="QUEUOSINE PRECURSOR TRANSPORTER-RELATED"/>
    <property type="match status" value="1"/>
</dbReference>
<keyword evidence="1" id="KW-1003">Cell membrane</keyword>
<dbReference type="NCBIfam" id="TIGR00697">
    <property type="entry name" value="queuosine precursor transporter"/>
    <property type="match status" value="1"/>
</dbReference>
<keyword evidence="1" id="KW-1133">Transmembrane helix</keyword>
<dbReference type="EMBL" id="CP061839">
    <property type="protein sequence ID" value="QOW60055.1"/>
    <property type="molecule type" value="Genomic_DNA"/>
</dbReference>